<accession>A0ABP0BL63</accession>
<dbReference type="PANTHER" id="PTHR45649:SF27">
    <property type="entry name" value="CHOLINE TRANSPORTER (EUROFUNG)"/>
    <property type="match status" value="1"/>
</dbReference>
<organism evidence="7 8">
    <name type="scientific">Sporothrix curviconia</name>
    <dbReference type="NCBI Taxonomy" id="1260050"/>
    <lineage>
        <taxon>Eukaryota</taxon>
        <taxon>Fungi</taxon>
        <taxon>Dikarya</taxon>
        <taxon>Ascomycota</taxon>
        <taxon>Pezizomycotina</taxon>
        <taxon>Sordariomycetes</taxon>
        <taxon>Sordariomycetidae</taxon>
        <taxon>Ophiostomatales</taxon>
        <taxon>Ophiostomataceae</taxon>
        <taxon>Sporothrix</taxon>
    </lineage>
</organism>
<keyword evidence="4 6" id="KW-1133">Transmembrane helix</keyword>
<feature type="transmembrane region" description="Helical" evidence="6">
    <location>
        <begin position="417"/>
        <end position="436"/>
    </location>
</feature>
<evidence type="ECO:0000313" key="7">
    <source>
        <dbReference type="EMBL" id="CAK7220377.1"/>
    </source>
</evidence>
<feature type="transmembrane region" description="Helical" evidence="6">
    <location>
        <begin position="128"/>
        <end position="152"/>
    </location>
</feature>
<feature type="transmembrane region" description="Helical" evidence="6">
    <location>
        <begin position="172"/>
        <end position="196"/>
    </location>
</feature>
<evidence type="ECO:0000313" key="8">
    <source>
        <dbReference type="Proteomes" id="UP001642405"/>
    </source>
</evidence>
<dbReference type="Proteomes" id="UP001642405">
    <property type="component" value="Unassembled WGS sequence"/>
</dbReference>
<keyword evidence="2" id="KW-0813">Transport</keyword>
<keyword evidence="5 6" id="KW-0472">Membrane</keyword>
<sequence length="522" mass="55626">MSLTDKPKRSGSIRREADEAAGTVLDPAEFDGEVNASGHPDQLTRQYGLLRVAGAAITIDNAWVVLGSSISVSILNGGIPGILYGLLVAAFYYTFIGLSLAELASSMPSSGGVYHWATMVAGPRHGRVVGFFTGWVNFAAWLFGLASLVQVAANTVVQLYATYHTGFVSQAWHVYIAYLGVLWISTACVVLANGLVPHTQSAGLVLVLAGGLATIVTLAAMPKQHASNHFVWGSFAENNATGWPGGVAFLTGVLNGAFTIGTPDSISHMAEEVRDPRRNVPRGILLQIGLGFLSALFFAIVLGYAVSDISVLQGGVNTFPLAAIYEQATNSAGATFGLLMIIFLSLLCGVTGTVLTATRAYWALARDNAVPLSFLFARVHAQLSCPIEATFFVSAIVSALGAIPLGSSVGFTNLTGSFIILNCLSYAVTFSANMLAGRRYFTPGPFHLGRFGFAVNLLAVLFIALFAVFFCFPPATPFDYQTMNYNCVIIVGIVVLIAMWWLLHAAKHYQMPHLKITVDYNT</sequence>
<feature type="transmembrane region" description="Helical" evidence="6">
    <location>
        <begin position="203"/>
        <end position="222"/>
    </location>
</feature>
<reference evidence="7 8" key="1">
    <citation type="submission" date="2024-01" db="EMBL/GenBank/DDBJ databases">
        <authorList>
            <person name="Allen C."/>
            <person name="Tagirdzhanova G."/>
        </authorList>
    </citation>
    <scope>NUCLEOTIDE SEQUENCE [LARGE SCALE GENOMIC DNA]</scope>
</reference>
<dbReference type="InterPro" id="IPR002293">
    <property type="entry name" value="AA/rel_permease1"/>
</dbReference>
<feature type="transmembrane region" description="Helical" evidence="6">
    <location>
        <begin position="52"/>
        <end position="75"/>
    </location>
</feature>
<dbReference type="PIRSF" id="PIRSF006060">
    <property type="entry name" value="AA_transporter"/>
    <property type="match status" value="1"/>
</dbReference>
<name>A0ABP0BL63_9PEZI</name>
<dbReference type="PANTHER" id="PTHR45649">
    <property type="entry name" value="AMINO-ACID PERMEASE BAT1"/>
    <property type="match status" value="1"/>
</dbReference>
<proteinExistence type="predicted"/>
<keyword evidence="8" id="KW-1185">Reference proteome</keyword>
<feature type="transmembrane region" description="Helical" evidence="6">
    <location>
        <begin position="81"/>
        <end position="101"/>
    </location>
</feature>
<evidence type="ECO:0000256" key="5">
    <source>
        <dbReference type="ARBA" id="ARBA00023136"/>
    </source>
</evidence>
<dbReference type="Pfam" id="PF13520">
    <property type="entry name" value="AA_permease_2"/>
    <property type="match status" value="1"/>
</dbReference>
<evidence type="ECO:0008006" key="9">
    <source>
        <dbReference type="Google" id="ProtNLM"/>
    </source>
</evidence>
<feature type="transmembrane region" description="Helical" evidence="6">
    <location>
        <begin position="336"/>
        <end position="362"/>
    </location>
</feature>
<evidence type="ECO:0000256" key="3">
    <source>
        <dbReference type="ARBA" id="ARBA00022692"/>
    </source>
</evidence>
<dbReference type="Gene3D" id="1.20.1740.10">
    <property type="entry name" value="Amino acid/polyamine transporter I"/>
    <property type="match status" value="1"/>
</dbReference>
<feature type="transmembrane region" description="Helical" evidence="6">
    <location>
        <begin position="482"/>
        <end position="503"/>
    </location>
</feature>
<feature type="transmembrane region" description="Helical" evidence="6">
    <location>
        <begin position="448"/>
        <end position="470"/>
    </location>
</feature>
<feature type="transmembrane region" description="Helical" evidence="6">
    <location>
        <begin position="383"/>
        <end position="405"/>
    </location>
</feature>
<dbReference type="EMBL" id="CAWUHB010000020">
    <property type="protein sequence ID" value="CAK7220377.1"/>
    <property type="molecule type" value="Genomic_DNA"/>
</dbReference>
<feature type="transmembrane region" description="Helical" evidence="6">
    <location>
        <begin position="242"/>
        <end position="263"/>
    </location>
</feature>
<evidence type="ECO:0000256" key="1">
    <source>
        <dbReference type="ARBA" id="ARBA00004141"/>
    </source>
</evidence>
<feature type="transmembrane region" description="Helical" evidence="6">
    <location>
        <begin position="284"/>
        <end position="306"/>
    </location>
</feature>
<evidence type="ECO:0000256" key="4">
    <source>
        <dbReference type="ARBA" id="ARBA00022989"/>
    </source>
</evidence>
<gene>
    <name evidence="7" type="ORF">SCUCBS95973_004133</name>
</gene>
<comment type="subcellular location">
    <subcellularLocation>
        <location evidence="1">Membrane</location>
        <topology evidence="1">Multi-pass membrane protein</topology>
    </subcellularLocation>
</comment>
<protein>
    <recommendedName>
        <fullName evidence="9">Choline transporter</fullName>
    </recommendedName>
</protein>
<evidence type="ECO:0000256" key="2">
    <source>
        <dbReference type="ARBA" id="ARBA00022448"/>
    </source>
</evidence>
<evidence type="ECO:0000256" key="6">
    <source>
        <dbReference type="SAM" id="Phobius"/>
    </source>
</evidence>
<comment type="caution">
    <text evidence="7">The sequence shown here is derived from an EMBL/GenBank/DDBJ whole genome shotgun (WGS) entry which is preliminary data.</text>
</comment>
<keyword evidence="3 6" id="KW-0812">Transmembrane</keyword>